<evidence type="ECO:0000256" key="6">
    <source>
        <dbReference type="ARBA" id="ARBA00022777"/>
    </source>
</evidence>
<keyword evidence="3 9" id="KW-0762">Sugar transport</keyword>
<accession>A0ABX3UVF8</accession>
<sequence length="101" mass="10788">MKTIPLMCSAGMSTSIMVKNMTEAAANTGAEVVIKAIPEQALNDHLAETDIILLGPQVRFLQGKVQAAAKNIPVSVIDTMDYGMMNGEKILRQALDIIGES</sequence>
<dbReference type="InterPro" id="IPR036095">
    <property type="entry name" value="PTS_EIIB-like_sf"/>
</dbReference>
<keyword evidence="4" id="KW-0808">Transferase</keyword>
<dbReference type="PROSITE" id="PS51100">
    <property type="entry name" value="PTS_EIIB_TYPE_3"/>
    <property type="match status" value="1"/>
</dbReference>
<evidence type="ECO:0000256" key="5">
    <source>
        <dbReference type="ARBA" id="ARBA00022683"/>
    </source>
</evidence>
<dbReference type="InterPro" id="IPR051819">
    <property type="entry name" value="PTS_sugar-specific_EIIB"/>
</dbReference>
<proteinExistence type="predicted"/>
<name>A0ABX3UVF8_9GAMM</name>
<evidence type="ECO:0000256" key="4">
    <source>
        <dbReference type="ARBA" id="ARBA00022679"/>
    </source>
</evidence>
<evidence type="ECO:0000256" key="7">
    <source>
        <dbReference type="PROSITE-ProRule" id="PRU00423"/>
    </source>
</evidence>
<dbReference type="PANTHER" id="PTHR34581:SF2">
    <property type="entry name" value="PTS SYSTEM N,N'-DIACETYLCHITOBIOSE-SPECIFIC EIIB COMPONENT"/>
    <property type="match status" value="1"/>
</dbReference>
<evidence type="ECO:0000313" key="9">
    <source>
        <dbReference type="EMBL" id="ORN02322.1"/>
    </source>
</evidence>
<reference evidence="9 10" key="1">
    <citation type="journal article" date="2017" name="Antonie Van Leeuwenhoek">
        <title>Phylogenomic resolution of the bacterial genus Pantoea and its relationship with Erwinia and Tatumella.</title>
        <authorList>
            <person name="Palmer M."/>
            <person name="Steenkamp E.T."/>
            <person name="Coetzee M.P."/>
            <person name="Chan W.Y."/>
            <person name="van Zyl E."/>
            <person name="De Maayer P."/>
            <person name="Coutinho T.A."/>
            <person name="Blom J."/>
            <person name="Smits T.H."/>
            <person name="Duffy B."/>
            <person name="Venter S.N."/>
        </authorList>
    </citation>
    <scope>NUCLEOTIDE SEQUENCE [LARGE SCALE GENOMIC DNA]</scope>
    <source>
        <strain evidence="9 10">LMG 5345</strain>
    </source>
</reference>
<dbReference type="RefSeq" id="WP_084882257.1">
    <property type="nucleotide sequence ID" value="NZ_MLJJ01000005.1"/>
</dbReference>
<keyword evidence="5" id="KW-0598">Phosphotransferase system</keyword>
<feature type="domain" description="PTS EIIB type-3" evidence="8">
    <location>
        <begin position="1"/>
        <end position="101"/>
    </location>
</feature>
<dbReference type="EMBL" id="MLJJ01000005">
    <property type="protein sequence ID" value="ORN02322.1"/>
    <property type="molecule type" value="Genomic_DNA"/>
</dbReference>
<keyword evidence="2" id="KW-0597">Phosphoprotein</keyword>
<dbReference type="Gene3D" id="3.40.50.2300">
    <property type="match status" value="1"/>
</dbReference>
<evidence type="ECO:0000259" key="8">
    <source>
        <dbReference type="PROSITE" id="PS51100"/>
    </source>
</evidence>
<keyword evidence="1" id="KW-0813">Transport</keyword>
<gene>
    <name evidence="9" type="ORF">HA46_03995</name>
</gene>
<dbReference type="SUPFAM" id="SSF52794">
    <property type="entry name" value="PTS system IIB component-like"/>
    <property type="match status" value="1"/>
</dbReference>
<organism evidence="9 10">
    <name type="scientific">Pantoea septica</name>
    <dbReference type="NCBI Taxonomy" id="472695"/>
    <lineage>
        <taxon>Bacteria</taxon>
        <taxon>Pseudomonadati</taxon>
        <taxon>Pseudomonadota</taxon>
        <taxon>Gammaproteobacteria</taxon>
        <taxon>Enterobacterales</taxon>
        <taxon>Erwiniaceae</taxon>
        <taxon>Pantoea</taxon>
    </lineage>
</organism>
<keyword evidence="6" id="KW-0418">Kinase</keyword>
<protein>
    <submittedName>
        <fullName evidence="9">PTS sugar transporter subunit IIB</fullName>
    </submittedName>
</protein>
<evidence type="ECO:0000256" key="3">
    <source>
        <dbReference type="ARBA" id="ARBA00022597"/>
    </source>
</evidence>
<dbReference type="InterPro" id="IPR003501">
    <property type="entry name" value="PTS_EIIB_2/3"/>
</dbReference>
<dbReference type="Pfam" id="PF02302">
    <property type="entry name" value="PTS_IIB"/>
    <property type="match status" value="1"/>
</dbReference>
<comment type="caution">
    <text evidence="9">The sequence shown here is derived from an EMBL/GenBank/DDBJ whole genome shotgun (WGS) entry which is preliminary data.</text>
</comment>
<dbReference type="InterPro" id="IPR013012">
    <property type="entry name" value="PTS_EIIB_3"/>
</dbReference>
<evidence type="ECO:0000256" key="1">
    <source>
        <dbReference type="ARBA" id="ARBA00022448"/>
    </source>
</evidence>
<dbReference type="CDD" id="cd05564">
    <property type="entry name" value="PTS_IIB_chitobiose_lichenan"/>
    <property type="match status" value="1"/>
</dbReference>
<dbReference type="Proteomes" id="UP000193785">
    <property type="component" value="Unassembled WGS sequence"/>
</dbReference>
<evidence type="ECO:0000313" key="10">
    <source>
        <dbReference type="Proteomes" id="UP000193785"/>
    </source>
</evidence>
<feature type="modified residue" description="Phosphocysteine; by EIIA" evidence="7">
    <location>
        <position position="8"/>
    </location>
</feature>
<keyword evidence="10" id="KW-1185">Reference proteome</keyword>
<evidence type="ECO:0000256" key="2">
    <source>
        <dbReference type="ARBA" id="ARBA00022553"/>
    </source>
</evidence>
<dbReference type="PANTHER" id="PTHR34581">
    <property type="entry name" value="PTS SYSTEM N,N'-DIACETYLCHITOBIOSE-SPECIFIC EIIB COMPONENT"/>
    <property type="match status" value="1"/>
</dbReference>